<dbReference type="EMBL" id="UOFF01000077">
    <property type="protein sequence ID" value="VAW55065.1"/>
    <property type="molecule type" value="Genomic_DNA"/>
</dbReference>
<sequence>MTVENMLMVYAGATDQGRVRKNNEDSILMSEFDHEEILLLVVADGVGGNAGGEVASKMTVDFISTTVKKAVIEANSGEGYHDNWLESTLLRAITDANLQLIEQQQLHQGLSEMATTVVALLIRNNKIALSHLGDSRCYQFTSPELKQITEDHTVLQTLLNQGKINQREFAASPMHHMISKAVGSSPNIKITVENLAFEKNTCYILCSDGLTDCLNDEQIQRILMRNETLEKTVNALINSANDHGGVDNISVVLVNNN</sequence>
<dbReference type="Pfam" id="PF13672">
    <property type="entry name" value="PP2C_2"/>
    <property type="match status" value="1"/>
</dbReference>
<feature type="domain" description="PPM-type phosphatase" evidence="1">
    <location>
        <begin position="9"/>
        <end position="256"/>
    </location>
</feature>
<evidence type="ECO:0000313" key="2">
    <source>
        <dbReference type="EMBL" id="VAW55065.1"/>
    </source>
</evidence>
<accession>A0A3B0WGU8</accession>
<dbReference type="InterPro" id="IPR015655">
    <property type="entry name" value="PP2C"/>
</dbReference>
<dbReference type="Gene3D" id="3.60.40.10">
    <property type="entry name" value="PPM-type phosphatase domain"/>
    <property type="match status" value="1"/>
</dbReference>
<dbReference type="CDD" id="cd00143">
    <property type="entry name" value="PP2Cc"/>
    <property type="match status" value="1"/>
</dbReference>
<dbReference type="AlphaFoldDB" id="A0A3B0WGU8"/>
<dbReference type="SMART" id="SM00331">
    <property type="entry name" value="PP2C_SIG"/>
    <property type="match status" value="1"/>
</dbReference>
<proteinExistence type="predicted"/>
<reference evidence="2" key="1">
    <citation type="submission" date="2018-06" db="EMBL/GenBank/DDBJ databases">
        <authorList>
            <person name="Zhirakovskaya E."/>
        </authorList>
    </citation>
    <scope>NUCLEOTIDE SEQUENCE</scope>
</reference>
<name>A0A3B0WGU8_9ZZZZ</name>
<dbReference type="SMART" id="SM00332">
    <property type="entry name" value="PP2Cc"/>
    <property type="match status" value="1"/>
</dbReference>
<dbReference type="PROSITE" id="PS51746">
    <property type="entry name" value="PPM_2"/>
    <property type="match status" value="1"/>
</dbReference>
<organism evidence="2">
    <name type="scientific">hydrothermal vent metagenome</name>
    <dbReference type="NCBI Taxonomy" id="652676"/>
    <lineage>
        <taxon>unclassified sequences</taxon>
        <taxon>metagenomes</taxon>
        <taxon>ecological metagenomes</taxon>
    </lineage>
</organism>
<evidence type="ECO:0000259" key="1">
    <source>
        <dbReference type="PROSITE" id="PS51746"/>
    </source>
</evidence>
<dbReference type="PANTHER" id="PTHR47992">
    <property type="entry name" value="PROTEIN PHOSPHATASE"/>
    <property type="match status" value="1"/>
</dbReference>
<protein>
    <submittedName>
        <fullName evidence="2">Protein serine/threonine phosphatase PrpC, regulation of stationary phase</fullName>
    </submittedName>
</protein>
<dbReference type="InterPro" id="IPR001932">
    <property type="entry name" value="PPM-type_phosphatase-like_dom"/>
</dbReference>
<dbReference type="GO" id="GO:0004722">
    <property type="term" value="F:protein serine/threonine phosphatase activity"/>
    <property type="evidence" value="ECO:0007669"/>
    <property type="project" value="InterPro"/>
</dbReference>
<gene>
    <name evidence="2" type="ORF">MNBD_GAMMA07-2055</name>
</gene>
<dbReference type="InterPro" id="IPR036457">
    <property type="entry name" value="PPM-type-like_dom_sf"/>
</dbReference>
<dbReference type="SUPFAM" id="SSF81606">
    <property type="entry name" value="PP2C-like"/>
    <property type="match status" value="1"/>
</dbReference>